<dbReference type="OrthoDB" id="5907123at2759"/>
<comment type="caution">
    <text evidence="2">The sequence shown here is derived from an EMBL/GenBank/DDBJ whole genome shotgun (WGS) entry which is preliminary data.</text>
</comment>
<gene>
    <name evidence="2" type="ORF">MENT_LOCUS1850</name>
</gene>
<proteinExistence type="predicted"/>
<dbReference type="EMBL" id="CAJEWN010000006">
    <property type="protein sequence ID" value="CAD2127429.1"/>
    <property type="molecule type" value="Genomic_DNA"/>
</dbReference>
<feature type="compositionally biased region" description="Basic and acidic residues" evidence="1">
    <location>
        <begin position="156"/>
        <end position="169"/>
    </location>
</feature>
<feature type="region of interest" description="Disordered" evidence="1">
    <location>
        <begin position="156"/>
        <end position="264"/>
    </location>
</feature>
<protein>
    <submittedName>
        <fullName evidence="2">Uncharacterized protein</fullName>
    </submittedName>
</protein>
<reference evidence="2 3" key="1">
    <citation type="submission" date="2020-08" db="EMBL/GenBank/DDBJ databases">
        <authorList>
            <person name="Koutsovoulos G."/>
            <person name="Danchin GJ E."/>
        </authorList>
    </citation>
    <scope>NUCLEOTIDE SEQUENCE [LARGE SCALE GENOMIC DNA]</scope>
</reference>
<evidence type="ECO:0000313" key="2">
    <source>
        <dbReference type="EMBL" id="CAD2127429.1"/>
    </source>
</evidence>
<dbReference type="Proteomes" id="UP000580250">
    <property type="component" value="Unassembled WGS sequence"/>
</dbReference>
<feature type="region of interest" description="Disordered" evidence="1">
    <location>
        <begin position="279"/>
        <end position="300"/>
    </location>
</feature>
<feature type="region of interest" description="Disordered" evidence="1">
    <location>
        <begin position="502"/>
        <end position="549"/>
    </location>
</feature>
<feature type="compositionally biased region" description="Low complexity" evidence="1">
    <location>
        <begin position="467"/>
        <end position="483"/>
    </location>
</feature>
<feature type="compositionally biased region" description="Basic and acidic residues" evidence="1">
    <location>
        <begin position="506"/>
        <end position="537"/>
    </location>
</feature>
<feature type="compositionally biased region" description="Low complexity" evidence="1">
    <location>
        <begin position="172"/>
        <end position="196"/>
    </location>
</feature>
<dbReference type="AlphaFoldDB" id="A0A6V7TMA3"/>
<feature type="compositionally biased region" description="Basic residues" evidence="1">
    <location>
        <begin position="1"/>
        <end position="14"/>
    </location>
</feature>
<feature type="compositionally biased region" description="Polar residues" evidence="1">
    <location>
        <begin position="285"/>
        <end position="300"/>
    </location>
</feature>
<feature type="region of interest" description="Disordered" evidence="1">
    <location>
        <begin position="1"/>
        <end position="96"/>
    </location>
</feature>
<sequence>MSRILKMKNNARRHGGNEFINNIPMARDELDCMPSALSKQEEQQKQNQENGNTQQNQQWQRRLSPLKRRPSFFGRAGTSSSSSSPQRRPSPERKWWPPLLLPLLSKSSTTNGNEKIDENGANSLQEAWESLKNGGTSMRKKNGQNEEDLDEYKEQQLLDNKGRNEESLNRRLSSTSLKQKNKNNSTNNSQQKSVVNTSPPSTLINSELPPKCTTSSSSSKTSEMNGHNISKPQPKPRQKLKQQEKQENQQQDNKIMEQEEDEAMSTSILASAAWYRDSKGRTGYRPQSDSEQSTYGSRVQNSPVKMLSNKTQSLIDAHSVLQNGNSDKTYFNKNNNFFPPQILRHTSTHPNTLFDDQNIFNHYVNYSNFNNIRGEHSSPPRMLRRTNKSKELIKEDKNDLNDYFNLIKEENFKNKNNLNISPIEEMERLAEQLKCSRNGYKQQQQSQKIVKFAETVEINEIEKFEGSSTSSNNSCSSSSSSSTIFQPDESFEDDFNILNGQILEEVPSRIEESKSNEKTERPIMNGTRERQRDERRSSTSSSSKLKSPDVGHVIEQFFNHCQSLSSINKQPKQQQKNNDQQQLLLFNDKNVDTSTNNSTPIEQRSFYDNLTEENEDEQDNKKQTTKIIIKNSEKEEEAQSSSSNNNWLHTKAKVIAQQNCGPLEWRRDGSPRRRVQMLITCDNDNNIREENLNLKSSSIPLNSTQRRKQETVIIPSTEPNNTTKLSRIPFINNSFTTTSTSFVNNTITKHLPRQNVHQILINGGGDCSEVQRNKKIKNQSIIVKTKNRQNWPSNY</sequence>
<organism evidence="2 3">
    <name type="scientific">Meloidogyne enterolobii</name>
    <name type="common">Root-knot nematode worm</name>
    <name type="synonym">Meloidogyne mayaguensis</name>
    <dbReference type="NCBI Taxonomy" id="390850"/>
    <lineage>
        <taxon>Eukaryota</taxon>
        <taxon>Metazoa</taxon>
        <taxon>Ecdysozoa</taxon>
        <taxon>Nematoda</taxon>
        <taxon>Chromadorea</taxon>
        <taxon>Rhabditida</taxon>
        <taxon>Tylenchina</taxon>
        <taxon>Tylenchomorpha</taxon>
        <taxon>Tylenchoidea</taxon>
        <taxon>Meloidogynidae</taxon>
        <taxon>Meloidogyninae</taxon>
        <taxon>Meloidogyne</taxon>
    </lineage>
</organism>
<feature type="compositionally biased region" description="Low complexity" evidence="1">
    <location>
        <begin position="213"/>
        <end position="222"/>
    </location>
</feature>
<feature type="region of interest" description="Disordered" evidence="1">
    <location>
        <begin position="464"/>
        <end position="487"/>
    </location>
</feature>
<evidence type="ECO:0000313" key="3">
    <source>
        <dbReference type="Proteomes" id="UP000580250"/>
    </source>
</evidence>
<accession>A0A6V7TMA3</accession>
<feature type="compositionally biased region" description="Low complexity" evidence="1">
    <location>
        <begin position="45"/>
        <end position="60"/>
    </location>
</feature>
<name>A0A6V7TMA3_MELEN</name>
<evidence type="ECO:0000256" key="1">
    <source>
        <dbReference type="SAM" id="MobiDB-lite"/>
    </source>
</evidence>